<sequence>MTEEEAAGGAAAAQDVAAAEGPKDEEPKAPQTEPKESDEEEEEEELGDPNDIVIPLSYVENEDGSVTPLPGVLSIFVTDTTKKIVNIDSIGPEKPMLTIEKAVIVEDIRFRGVISDFGPIKKEIESSKLENFILRHNEDDIYGDGNNLEVCVSEKAANIWAEVLDATERKANLVKAIAEREARDKAMGKSKRKKKKKKRVTKPWVSLGSEAEITEERVTDTREKVEMVFHRRHADLDQAYDFTDKDASELWNSSQMECRPFKDPNFELVRVEKDVGVQAIPETTESGSQATKNRMVNAVMQYVPFMSDSVRSGNVKEKFQKTEKDAEIAEFLDRVRPLYEKALQQNELYDIFEDKFGLLAEEDHGPGNKNENNITEFQSFTYWKYSNNKVASCIDWVPGEDNVVAVAITEPLSFNERLKISGKPRTSYILIWSFTDPIHPQYVLASPFDIYAFQFNPHNKGIVAAGCYNGQVILWNVEEAKKQIMEQRALIDEEDQNSEETFIPSIAPSMVSSIDKSHSMCITDLVWLPAGVEVSKEGKVSIGRDESNFFTTTSVDGRVLFWDMRLAQQKKPGPKEGAEGGSGENANGKSSSSGGAESGRRRGKETEKAPEWKATWGVGLVREQGGDLAATKLSFNLKDALETAFFAGSMDGEIAYAEYHKPDDVQHPEYTKTTIDAHFGAISSLQRSPFFEDIVLSVGEWSFKIWKEGLSCSPIFASASATTYLTMGCWSPTRPGVIITAREDGMIEVWDLLDRSHEASMVSTVSSSSITSLKFYESSSSSYQLLAAGDRMGKLHILELPRNLRRPIVNEKEIMQAFCERELDRVQYVGSTLNTFKKSADEHGGGLGAVDLADGQDPQDSQQQTMLELIEKSEQEYLKLEKEYREKFNLDAPANGEVAPVQ</sequence>
<feature type="compositionally biased region" description="Low complexity" evidence="5">
    <location>
        <begin position="584"/>
        <end position="595"/>
    </location>
</feature>
<keyword evidence="7" id="KW-1185">Reference proteome</keyword>
<dbReference type="InterPro" id="IPR015943">
    <property type="entry name" value="WD40/YVTN_repeat-like_dom_sf"/>
</dbReference>
<keyword evidence="2" id="KW-0963">Cytoplasm</keyword>
<dbReference type="EMBL" id="CP151507">
    <property type="protein sequence ID" value="WZN63436.1"/>
    <property type="molecule type" value="Genomic_DNA"/>
</dbReference>
<evidence type="ECO:0000256" key="1">
    <source>
        <dbReference type="ARBA" id="ARBA00004496"/>
    </source>
</evidence>
<feature type="compositionally biased region" description="Low complexity" evidence="5">
    <location>
        <begin position="7"/>
        <end position="20"/>
    </location>
</feature>
<evidence type="ECO:0000256" key="3">
    <source>
        <dbReference type="ARBA" id="ARBA00022574"/>
    </source>
</evidence>
<dbReference type="GO" id="GO:0045503">
    <property type="term" value="F:dynein light chain binding"/>
    <property type="evidence" value="ECO:0007669"/>
    <property type="project" value="TreeGrafter"/>
</dbReference>
<name>A0AAX4PCB4_9CHLO</name>
<evidence type="ECO:0000313" key="7">
    <source>
        <dbReference type="Proteomes" id="UP001472866"/>
    </source>
</evidence>
<protein>
    <submittedName>
        <fullName evidence="6">WD40 repeat domain-containing protein</fullName>
    </submittedName>
</protein>
<accession>A0AAX4PCB4</accession>
<evidence type="ECO:0000256" key="4">
    <source>
        <dbReference type="ARBA" id="ARBA00022737"/>
    </source>
</evidence>
<gene>
    <name evidence="6" type="ORF">HKI87_07g49850</name>
</gene>
<keyword evidence="3" id="KW-0853">WD repeat</keyword>
<dbReference type="SUPFAM" id="SSF50978">
    <property type="entry name" value="WD40 repeat-like"/>
    <property type="match status" value="1"/>
</dbReference>
<feature type="compositionally biased region" description="Acidic residues" evidence="5">
    <location>
        <begin position="36"/>
        <end position="48"/>
    </location>
</feature>
<dbReference type="GO" id="GO:0045504">
    <property type="term" value="F:dynein heavy chain binding"/>
    <property type="evidence" value="ECO:0007669"/>
    <property type="project" value="TreeGrafter"/>
</dbReference>
<feature type="region of interest" description="Disordered" evidence="5">
    <location>
        <begin position="1"/>
        <end position="50"/>
    </location>
</feature>
<dbReference type="GO" id="GO:0036159">
    <property type="term" value="P:inner dynein arm assembly"/>
    <property type="evidence" value="ECO:0007669"/>
    <property type="project" value="TreeGrafter"/>
</dbReference>
<comment type="subcellular location">
    <subcellularLocation>
        <location evidence="1">Cytoplasm</location>
    </subcellularLocation>
</comment>
<dbReference type="AlphaFoldDB" id="A0AAX4PCB4"/>
<keyword evidence="4" id="KW-0677">Repeat</keyword>
<dbReference type="Proteomes" id="UP001472866">
    <property type="component" value="Chromosome 07"/>
</dbReference>
<dbReference type="GO" id="GO:0036156">
    <property type="term" value="C:inner dynein arm"/>
    <property type="evidence" value="ECO:0007669"/>
    <property type="project" value="TreeGrafter"/>
</dbReference>
<evidence type="ECO:0000313" key="6">
    <source>
        <dbReference type="EMBL" id="WZN63436.1"/>
    </source>
</evidence>
<dbReference type="PANTHER" id="PTHR12442:SF5">
    <property type="entry name" value="DYNEIN AXONEMAL INTERMEDIATE CHAIN 3"/>
    <property type="match status" value="1"/>
</dbReference>
<proteinExistence type="predicted"/>
<dbReference type="GO" id="GO:0060294">
    <property type="term" value="P:cilium movement involved in cell motility"/>
    <property type="evidence" value="ECO:0007669"/>
    <property type="project" value="TreeGrafter"/>
</dbReference>
<organism evidence="6 7">
    <name type="scientific">Chloropicon roscoffensis</name>
    <dbReference type="NCBI Taxonomy" id="1461544"/>
    <lineage>
        <taxon>Eukaryota</taxon>
        <taxon>Viridiplantae</taxon>
        <taxon>Chlorophyta</taxon>
        <taxon>Chloropicophyceae</taxon>
        <taxon>Chloropicales</taxon>
        <taxon>Chloropicaceae</taxon>
        <taxon>Chloropicon</taxon>
    </lineage>
</organism>
<dbReference type="InterPro" id="IPR036322">
    <property type="entry name" value="WD40_repeat_dom_sf"/>
</dbReference>
<feature type="region of interest" description="Disordered" evidence="5">
    <location>
        <begin position="570"/>
        <end position="610"/>
    </location>
</feature>
<dbReference type="InterPro" id="IPR050687">
    <property type="entry name" value="Dynein_IC"/>
</dbReference>
<feature type="compositionally biased region" description="Basic and acidic residues" evidence="5">
    <location>
        <begin position="598"/>
        <end position="610"/>
    </location>
</feature>
<reference evidence="6 7" key="1">
    <citation type="submission" date="2024-03" db="EMBL/GenBank/DDBJ databases">
        <title>Complete genome sequence of the green alga Chloropicon roscoffensis RCC1871.</title>
        <authorList>
            <person name="Lemieux C."/>
            <person name="Pombert J.-F."/>
            <person name="Otis C."/>
            <person name="Turmel M."/>
        </authorList>
    </citation>
    <scope>NUCLEOTIDE SEQUENCE [LARGE SCALE GENOMIC DNA]</scope>
    <source>
        <strain evidence="6 7">RCC1871</strain>
    </source>
</reference>
<feature type="region of interest" description="Disordered" evidence="5">
    <location>
        <begin position="847"/>
        <end position="866"/>
    </location>
</feature>
<dbReference type="Gene3D" id="2.130.10.10">
    <property type="entry name" value="YVTN repeat-like/Quinoprotein amine dehydrogenase"/>
    <property type="match status" value="2"/>
</dbReference>
<dbReference type="SMART" id="SM00320">
    <property type="entry name" value="WD40"/>
    <property type="match status" value="5"/>
</dbReference>
<dbReference type="PANTHER" id="PTHR12442">
    <property type="entry name" value="DYNEIN INTERMEDIATE CHAIN"/>
    <property type="match status" value="1"/>
</dbReference>
<evidence type="ECO:0000256" key="2">
    <source>
        <dbReference type="ARBA" id="ARBA00022490"/>
    </source>
</evidence>
<dbReference type="InterPro" id="IPR001680">
    <property type="entry name" value="WD40_rpt"/>
</dbReference>
<evidence type="ECO:0000256" key="5">
    <source>
        <dbReference type="SAM" id="MobiDB-lite"/>
    </source>
</evidence>